<organism evidence="1 2">
    <name type="scientific">Smallanthus sonchifolius</name>
    <dbReference type="NCBI Taxonomy" id="185202"/>
    <lineage>
        <taxon>Eukaryota</taxon>
        <taxon>Viridiplantae</taxon>
        <taxon>Streptophyta</taxon>
        <taxon>Embryophyta</taxon>
        <taxon>Tracheophyta</taxon>
        <taxon>Spermatophyta</taxon>
        <taxon>Magnoliopsida</taxon>
        <taxon>eudicotyledons</taxon>
        <taxon>Gunneridae</taxon>
        <taxon>Pentapetalae</taxon>
        <taxon>asterids</taxon>
        <taxon>campanulids</taxon>
        <taxon>Asterales</taxon>
        <taxon>Asteraceae</taxon>
        <taxon>Asteroideae</taxon>
        <taxon>Heliantheae alliance</taxon>
        <taxon>Millerieae</taxon>
        <taxon>Smallanthus</taxon>
    </lineage>
</organism>
<reference evidence="1 2" key="2">
    <citation type="journal article" date="2022" name="Mol. Ecol. Resour.">
        <title>The genomes of chicory, endive, great burdock and yacon provide insights into Asteraceae paleo-polyploidization history and plant inulin production.</title>
        <authorList>
            <person name="Fan W."/>
            <person name="Wang S."/>
            <person name="Wang H."/>
            <person name="Wang A."/>
            <person name="Jiang F."/>
            <person name="Liu H."/>
            <person name="Zhao H."/>
            <person name="Xu D."/>
            <person name="Zhang Y."/>
        </authorList>
    </citation>
    <scope>NUCLEOTIDE SEQUENCE [LARGE SCALE GENOMIC DNA]</scope>
    <source>
        <strain evidence="2">cv. Yunnan</strain>
        <tissue evidence="1">Leaves</tissue>
    </source>
</reference>
<accession>A0ACB9A3S7</accession>
<comment type="caution">
    <text evidence="1">The sequence shown here is derived from an EMBL/GenBank/DDBJ whole genome shotgun (WGS) entry which is preliminary data.</text>
</comment>
<name>A0ACB9A3S7_9ASTR</name>
<reference evidence="2" key="1">
    <citation type="journal article" date="2022" name="Mol. Ecol. Resour.">
        <title>The genomes of chicory, endive, great burdock and yacon provide insights into Asteraceae palaeo-polyploidization history and plant inulin production.</title>
        <authorList>
            <person name="Fan W."/>
            <person name="Wang S."/>
            <person name="Wang H."/>
            <person name="Wang A."/>
            <person name="Jiang F."/>
            <person name="Liu H."/>
            <person name="Zhao H."/>
            <person name="Xu D."/>
            <person name="Zhang Y."/>
        </authorList>
    </citation>
    <scope>NUCLEOTIDE SEQUENCE [LARGE SCALE GENOMIC DNA]</scope>
    <source>
        <strain evidence="2">cv. Yunnan</strain>
    </source>
</reference>
<sequence>MSGIQDVPSDRNVLSALVVLHLGTNSLMNNGFKNQKHMIKQVFKGLNNENGGAKPSISGKSGGGLTRSNSFKAGSGSHSNFYAVWLCRW</sequence>
<dbReference type="Proteomes" id="UP001056120">
    <property type="component" value="Linkage Group LG25"/>
</dbReference>
<evidence type="ECO:0000313" key="2">
    <source>
        <dbReference type="Proteomes" id="UP001056120"/>
    </source>
</evidence>
<keyword evidence="2" id="KW-1185">Reference proteome</keyword>
<proteinExistence type="predicted"/>
<gene>
    <name evidence="1" type="ORF">L1987_75116</name>
</gene>
<dbReference type="EMBL" id="CM042042">
    <property type="protein sequence ID" value="KAI3704887.1"/>
    <property type="molecule type" value="Genomic_DNA"/>
</dbReference>
<evidence type="ECO:0000313" key="1">
    <source>
        <dbReference type="EMBL" id="KAI3704887.1"/>
    </source>
</evidence>
<protein>
    <submittedName>
        <fullName evidence="1">Uncharacterized protein</fullName>
    </submittedName>
</protein>